<dbReference type="RefSeq" id="WP_188164620.1">
    <property type="nucleotide sequence ID" value="NZ_JACVVX010000003.1"/>
</dbReference>
<proteinExistence type="predicted"/>
<evidence type="ECO:0000313" key="2">
    <source>
        <dbReference type="EMBL" id="MBD0415180.1"/>
    </source>
</evidence>
<dbReference type="InterPro" id="IPR037523">
    <property type="entry name" value="VOC_core"/>
</dbReference>
<evidence type="ECO:0000259" key="1">
    <source>
        <dbReference type="PROSITE" id="PS51819"/>
    </source>
</evidence>
<dbReference type="Pfam" id="PF00903">
    <property type="entry name" value="Glyoxalase"/>
    <property type="match status" value="1"/>
</dbReference>
<feature type="domain" description="VOC" evidence="1">
    <location>
        <begin position="5"/>
        <end position="124"/>
    </location>
</feature>
<dbReference type="AlphaFoldDB" id="A0A8J6U4W6"/>
<name>A0A8J6U4W6_9HYPH</name>
<protein>
    <submittedName>
        <fullName evidence="2">VOC family protein</fullName>
    </submittedName>
</protein>
<evidence type="ECO:0000313" key="3">
    <source>
        <dbReference type="Proteomes" id="UP000643405"/>
    </source>
</evidence>
<comment type="caution">
    <text evidence="2">The sequence shown here is derived from an EMBL/GenBank/DDBJ whole genome shotgun (WGS) entry which is preliminary data.</text>
</comment>
<dbReference type="Gene3D" id="3.10.180.10">
    <property type="entry name" value="2,3-Dihydroxybiphenyl 1,2-Dioxygenase, domain 1"/>
    <property type="match status" value="1"/>
</dbReference>
<dbReference type="SUPFAM" id="SSF54593">
    <property type="entry name" value="Glyoxalase/Bleomycin resistance protein/Dihydroxybiphenyl dioxygenase"/>
    <property type="match status" value="1"/>
</dbReference>
<organism evidence="2 3">
    <name type="scientific">Oryzicola mucosus</name>
    <dbReference type="NCBI Taxonomy" id="2767425"/>
    <lineage>
        <taxon>Bacteria</taxon>
        <taxon>Pseudomonadati</taxon>
        <taxon>Pseudomonadota</taxon>
        <taxon>Alphaproteobacteria</taxon>
        <taxon>Hyphomicrobiales</taxon>
        <taxon>Phyllobacteriaceae</taxon>
        <taxon>Oryzicola</taxon>
    </lineage>
</organism>
<dbReference type="Proteomes" id="UP000643405">
    <property type="component" value="Unassembled WGS sequence"/>
</dbReference>
<sequence>MLKDRNSSAIIAVSDMARARQFYSDVLGLELDEEGMDGVMAFRTGATHLIVYCSEAAGTNRANAVVWDAGDDIDAIVADLAAKGVLFEHYPEIGEFRDNIHHAGGMKLVWFKDSDGNILHINQMPDRN</sequence>
<dbReference type="InterPro" id="IPR004360">
    <property type="entry name" value="Glyas_Fos-R_dOase_dom"/>
</dbReference>
<keyword evidence="3" id="KW-1185">Reference proteome</keyword>
<accession>A0A8J6U4W6</accession>
<reference evidence="2" key="1">
    <citation type="submission" date="2020-09" db="EMBL/GenBank/DDBJ databases">
        <title>Genome seq and assembly of Tianweitania sp.</title>
        <authorList>
            <person name="Chhetri G."/>
        </authorList>
    </citation>
    <scope>NUCLEOTIDE SEQUENCE</scope>
    <source>
        <strain evidence="2">Rool2</strain>
    </source>
</reference>
<dbReference type="PROSITE" id="PS51819">
    <property type="entry name" value="VOC"/>
    <property type="match status" value="1"/>
</dbReference>
<gene>
    <name evidence="2" type="ORF">ICI42_10990</name>
</gene>
<dbReference type="EMBL" id="JACVVX010000003">
    <property type="protein sequence ID" value="MBD0415180.1"/>
    <property type="molecule type" value="Genomic_DNA"/>
</dbReference>
<dbReference type="InterPro" id="IPR029068">
    <property type="entry name" value="Glyas_Bleomycin-R_OHBP_Dase"/>
</dbReference>